<evidence type="ECO:0000256" key="3">
    <source>
        <dbReference type="ARBA" id="ARBA00014376"/>
    </source>
</evidence>
<dbReference type="InterPro" id="IPR019776">
    <property type="entry name" value="Flagellar_basal_body_rod_CS"/>
</dbReference>
<evidence type="ECO:0000256" key="6">
    <source>
        <dbReference type="PIRNR" id="PIRNR002889"/>
    </source>
</evidence>
<dbReference type="RefSeq" id="WP_185957300.1">
    <property type="nucleotide sequence ID" value="NZ_FXTP01000011.1"/>
</dbReference>
<proteinExistence type="inferred from homology"/>
<evidence type="ECO:0000256" key="5">
    <source>
        <dbReference type="ARBA" id="ARBA00024934"/>
    </source>
</evidence>
<evidence type="ECO:0000313" key="8">
    <source>
        <dbReference type="EMBL" id="SMO82047.1"/>
    </source>
</evidence>
<evidence type="ECO:0000256" key="1">
    <source>
        <dbReference type="ARBA" id="ARBA00004117"/>
    </source>
</evidence>
<keyword evidence="4 6" id="KW-0975">Bacterial flagellum</keyword>
<keyword evidence="8" id="KW-0969">Cilium</keyword>
<dbReference type="GO" id="GO:0030694">
    <property type="term" value="C:bacterial-type flagellum basal body, rod"/>
    <property type="evidence" value="ECO:0007669"/>
    <property type="project" value="InterPro"/>
</dbReference>
<keyword evidence="8" id="KW-0966">Cell projection</keyword>
<dbReference type="PROSITE" id="PS00588">
    <property type="entry name" value="FLAGELLA_BB_ROD"/>
    <property type="match status" value="1"/>
</dbReference>
<protein>
    <recommendedName>
        <fullName evidence="3 6">Flagellar basal body rod protein FlgB</fullName>
    </recommendedName>
</protein>
<dbReference type="PIRSF" id="PIRSF002889">
    <property type="entry name" value="Rod_FlgB"/>
    <property type="match status" value="1"/>
</dbReference>
<sequence length="114" mass="12980">MKFIDSNHSQMLGQAMNAYALRQRITATNIANADTPGYKRHQVQFESELQKAQETNGVAGMKNVTGAIEETNENVLLEDEMIEMTDTQIRVQLVTRSLRHHFQMLRFGITGVNR</sequence>
<dbReference type="EMBL" id="FXTP01000011">
    <property type="protein sequence ID" value="SMO82047.1"/>
    <property type="molecule type" value="Genomic_DNA"/>
</dbReference>
<name>A0A521EDN7_9BACT</name>
<comment type="similarity">
    <text evidence="2 6">Belongs to the flagella basal body rod proteins family.</text>
</comment>
<comment type="subunit">
    <text evidence="6">The basal body constitutes a major portion of the flagellar organelle and consists of a number of rings mounted on a central rod.</text>
</comment>
<organism evidence="8 9">
    <name type="scientific">Gracilimonas mengyeensis</name>
    <dbReference type="NCBI Taxonomy" id="1302730"/>
    <lineage>
        <taxon>Bacteria</taxon>
        <taxon>Pseudomonadati</taxon>
        <taxon>Balneolota</taxon>
        <taxon>Balneolia</taxon>
        <taxon>Balneolales</taxon>
        <taxon>Balneolaceae</taxon>
        <taxon>Gracilimonas</taxon>
    </lineage>
</organism>
<evidence type="ECO:0000259" key="7">
    <source>
        <dbReference type="Pfam" id="PF00460"/>
    </source>
</evidence>
<feature type="domain" description="Flagellar basal body rod protein N-terminal" evidence="7">
    <location>
        <begin position="13"/>
        <end position="39"/>
    </location>
</feature>
<evidence type="ECO:0000313" key="9">
    <source>
        <dbReference type="Proteomes" id="UP000317557"/>
    </source>
</evidence>
<evidence type="ECO:0000256" key="2">
    <source>
        <dbReference type="ARBA" id="ARBA00009677"/>
    </source>
</evidence>
<keyword evidence="8" id="KW-0282">Flagellum</keyword>
<comment type="function">
    <text evidence="5 6">Structural component of flagellum, the bacterial motility apparatus. Part of the rod structure of flagellar basal body.</text>
</comment>
<evidence type="ECO:0000256" key="4">
    <source>
        <dbReference type="ARBA" id="ARBA00023143"/>
    </source>
</evidence>
<accession>A0A521EDN7</accession>
<dbReference type="InterPro" id="IPR001444">
    <property type="entry name" value="Flag_bb_rod_N"/>
</dbReference>
<keyword evidence="9" id="KW-1185">Reference proteome</keyword>
<dbReference type="InterPro" id="IPR006300">
    <property type="entry name" value="FlgB"/>
</dbReference>
<dbReference type="GO" id="GO:0071973">
    <property type="term" value="P:bacterial-type flagellum-dependent cell motility"/>
    <property type="evidence" value="ECO:0007669"/>
    <property type="project" value="InterPro"/>
</dbReference>
<gene>
    <name evidence="8" type="ORF">SAMN06265219_111118</name>
</gene>
<dbReference type="Proteomes" id="UP000317557">
    <property type="component" value="Unassembled WGS sequence"/>
</dbReference>
<comment type="subcellular location">
    <subcellularLocation>
        <location evidence="1 6">Bacterial flagellum basal body</location>
    </subcellularLocation>
</comment>
<dbReference type="Pfam" id="PF00460">
    <property type="entry name" value="Flg_bb_rod"/>
    <property type="match status" value="1"/>
</dbReference>
<dbReference type="AlphaFoldDB" id="A0A521EDN7"/>
<reference evidence="8 9" key="1">
    <citation type="submission" date="2017-05" db="EMBL/GenBank/DDBJ databases">
        <authorList>
            <person name="Varghese N."/>
            <person name="Submissions S."/>
        </authorList>
    </citation>
    <scope>NUCLEOTIDE SEQUENCE [LARGE SCALE GENOMIC DNA]</scope>
    <source>
        <strain evidence="8 9">DSM 21985</strain>
    </source>
</reference>